<dbReference type="SUPFAM" id="SSF57501">
    <property type="entry name" value="Cystine-knot cytokines"/>
    <property type="match status" value="1"/>
</dbReference>
<keyword evidence="5" id="KW-1185">Reference proteome</keyword>
<keyword evidence="2" id="KW-0472">Membrane</keyword>
<keyword evidence="2" id="KW-0812">Transmembrane</keyword>
<feature type="signal peptide" evidence="3">
    <location>
        <begin position="1"/>
        <end position="26"/>
    </location>
</feature>
<dbReference type="EMBL" id="CACRXK020000653">
    <property type="protein sequence ID" value="CAB3983760.1"/>
    <property type="molecule type" value="Genomic_DNA"/>
</dbReference>
<proteinExistence type="predicted"/>
<keyword evidence="3" id="KW-0732">Signal</keyword>
<dbReference type="OrthoDB" id="5971045at2759"/>
<dbReference type="AlphaFoldDB" id="A0A7D9HKG5"/>
<evidence type="ECO:0000256" key="3">
    <source>
        <dbReference type="SAM" id="SignalP"/>
    </source>
</evidence>
<name>A0A7D9HKG5_PARCT</name>
<dbReference type="InterPro" id="IPR029034">
    <property type="entry name" value="Cystine-knot_cytokine"/>
</dbReference>
<gene>
    <name evidence="4" type="ORF">PACLA_8A002869</name>
</gene>
<dbReference type="Proteomes" id="UP001152795">
    <property type="component" value="Unassembled WGS sequence"/>
</dbReference>
<protein>
    <submittedName>
        <fullName evidence="4">Uncharacterized protein</fullName>
    </submittedName>
</protein>
<feature type="chain" id="PRO_5044017277" evidence="3">
    <location>
        <begin position="27"/>
        <end position="299"/>
    </location>
</feature>
<reference evidence="4" key="1">
    <citation type="submission" date="2020-04" db="EMBL/GenBank/DDBJ databases">
        <authorList>
            <person name="Alioto T."/>
            <person name="Alioto T."/>
            <person name="Gomez Garrido J."/>
        </authorList>
    </citation>
    <scope>NUCLEOTIDE SEQUENCE</scope>
    <source>
        <strain evidence="4">A484AB</strain>
    </source>
</reference>
<comment type="caution">
    <text evidence="4">The sequence shown here is derived from an EMBL/GenBank/DDBJ whole genome shotgun (WGS) entry which is preliminary data.</text>
</comment>
<accession>A0A7D9HKG5</accession>
<dbReference type="GO" id="GO:0005576">
    <property type="term" value="C:extracellular region"/>
    <property type="evidence" value="ECO:0007669"/>
    <property type="project" value="UniProtKB-SubCell"/>
</dbReference>
<evidence type="ECO:0000256" key="1">
    <source>
        <dbReference type="SAM" id="MobiDB-lite"/>
    </source>
</evidence>
<keyword evidence="2" id="KW-1133">Transmembrane helix</keyword>
<feature type="region of interest" description="Disordered" evidence="1">
    <location>
        <begin position="273"/>
        <end position="299"/>
    </location>
</feature>
<feature type="transmembrane region" description="Helical" evidence="2">
    <location>
        <begin position="230"/>
        <end position="253"/>
    </location>
</feature>
<evidence type="ECO:0000313" key="4">
    <source>
        <dbReference type="EMBL" id="CAB3983760.1"/>
    </source>
</evidence>
<organism evidence="4 5">
    <name type="scientific">Paramuricea clavata</name>
    <name type="common">Red gorgonian</name>
    <name type="synonym">Violescent sea-whip</name>
    <dbReference type="NCBI Taxonomy" id="317549"/>
    <lineage>
        <taxon>Eukaryota</taxon>
        <taxon>Metazoa</taxon>
        <taxon>Cnidaria</taxon>
        <taxon>Anthozoa</taxon>
        <taxon>Octocorallia</taxon>
        <taxon>Malacalcyonacea</taxon>
        <taxon>Plexauridae</taxon>
        <taxon>Paramuricea</taxon>
    </lineage>
</organism>
<dbReference type="Gene3D" id="2.10.90.10">
    <property type="entry name" value="Cystine-knot cytokines"/>
    <property type="match status" value="1"/>
</dbReference>
<dbReference type="PROSITE" id="PS51257">
    <property type="entry name" value="PROKAR_LIPOPROTEIN"/>
    <property type="match status" value="1"/>
</dbReference>
<sequence length="299" mass="33566">MSRFGLHVIVLTALTLISSCLRTGAAQEVIELKNELCNPRSTIIPIDQPSYRHFPYYVTLYRCGGSDGYTSPRYRTCVPATTKDVRIKVRNLDTSEFAEIIEKNHTSCKSACANNKAMCDAEMEAWNEQACRCECRYPDGPPQACPARFKWNRYMCACECNKEEHASQCLAEGKVWSHDKCGCECSPRVITRCKKLNMVLNEQTCRCVLGEVVFGAKTGTGQEKGISKTMLVGIVFGELLLLLFIFDLILYMTKKWGFMYYIKKSVGKAVSKDSHESPPLSPTANHDKSTGNHDTSTYV</sequence>
<evidence type="ECO:0000313" key="5">
    <source>
        <dbReference type="Proteomes" id="UP001152795"/>
    </source>
</evidence>
<evidence type="ECO:0000256" key="2">
    <source>
        <dbReference type="SAM" id="Phobius"/>
    </source>
</evidence>